<evidence type="ECO:0000256" key="9">
    <source>
        <dbReference type="SAM" id="MobiDB-lite"/>
    </source>
</evidence>
<dbReference type="InParanoid" id="F0VBT3"/>
<dbReference type="eggNOG" id="ENOG502QRRK">
    <property type="taxonomic scope" value="Eukaryota"/>
</dbReference>
<feature type="compositionally biased region" description="Polar residues" evidence="9">
    <location>
        <begin position="511"/>
        <end position="524"/>
    </location>
</feature>
<dbReference type="VEuPathDB" id="ToxoDB:NCLIV_041420"/>
<feature type="region of interest" description="Disordered" evidence="9">
    <location>
        <begin position="436"/>
        <end position="550"/>
    </location>
</feature>
<keyword evidence="3" id="KW-0808">Transferase</keyword>
<dbReference type="GeneID" id="13440053"/>
<feature type="compositionally biased region" description="Pro residues" evidence="9">
    <location>
        <begin position="926"/>
        <end position="938"/>
    </location>
</feature>
<feature type="compositionally biased region" description="Low complexity" evidence="9">
    <location>
        <begin position="1077"/>
        <end position="1109"/>
    </location>
</feature>
<evidence type="ECO:0000256" key="1">
    <source>
        <dbReference type="ARBA" id="ARBA00012513"/>
    </source>
</evidence>
<evidence type="ECO:0000256" key="8">
    <source>
        <dbReference type="ARBA" id="ARBA00048679"/>
    </source>
</evidence>
<evidence type="ECO:0000256" key="3">
    <source>
        <dbReference type="ARBA" id="ARBA00022679"/>
    </source>
</evidence>
<feature type="compositionally biased region" description="Low complexity" evidence="9">
    <location>
        <begin position="1208"/>
        <end position="1219"/>
    </location>
</feature>
<reference evidence="12" key="1">
    <citation type="journal article" date="2012" name="PLoS Pathog.">
        <title>Comparative genomics of the apicomplexan parasites Toxoplasma gondii and Neospora caninum: Coccidia differing in host range and transmission strategy.</title>
        <authorList>
            <person name="Reid A.J."/>
            <person name="Vermont S.J."/>
            <person name="Cotton J.A."/>
            <person name="Harris D."/>
            <person name="Hill-Cawthorne G.A."/>
            <person name="Konen-Waisman S."/>
            <person name="Latham S.M."/>
            <person name="Mourier T."/>
            <person name="Norton R."/>
            <person name="Quail M.A."/>
            <person name="Sanders M."/>
            <person name="Shanmugam D."/>
            <person name="Sohal A."/>
            <person name="Wasmuth J.D."/>
            <person name="Brunk B."/>
            <person name="Grigg M.E."/>
            <person name="Howard J.C."/>
            <person name="Parkinson J."/>
            <person name="Roos D.S."/>
            <person name="Trees A.J."/>
            <person name="Berriman M."/>
            <person name="Pain A."/>
            <person name="Wastling J.M."/>
        </authorList>
    </citation>
    <scope>NUCLEOTIDE SEQUENCE [LARGE SCALE GENOMIC DNA]</scope>
    <source>
        <strain evidence="12">Liverpool</strain>
    </source>
</reference>
<dbReference type="PANTHER" id="PTHR24343:SF466">
    <property type="entry name" value="AMP-ACTIVATED PROTEIN KINASE ALPHA SUBUNIT, ISOFORM A"/>
    <property type="match status" value="1"/>
</dbReference>
<name>F0VBT3_NEOCL</name>
<proteinExistence type="predicted"/>
<comment type="catalytic activity">
    <reaction evidence="8">
        <text>L-seryl-[protein] + ATP = O-phospho-L-seryl-[protein] + ADP + H(+)</text>
        <dbReference type="Rhea" id="RHEA:17989"/>
        <dbReference type="Rhea" id="RHEA-COMP:9863"/>
        <dbReference type="Rhea" id="RHEA-COMP:11604"/>
        <dbReference type="ChEBI" id="CHEBI:15378"/>
        <dbReference type="ChEBI" id="CHEBI:29999"/>
        <dbReference type="ChEBI" id="CHEBI:30616"/>
        <dbReference type="ChEBI" id="CHEBI:83421"/>
        <dbReference type="ChEBI" id="CHEBI:456216"/>
        <dbReference type="EC" id="2.7.11.1"/>
    </reaction>
</comment>
<feature type="region of interest" description="Disordered" evidence="9">
    <location>
        <begin position="1200"/>
        <end position="1348"/>
    </location>
</feature>
<accession>F0VBT3</accession>
<keyword evidence="4" id="KW-0547">Nucleotide-binding</keyword>
<keyword evidence="2" id="KW-0723">Serine/threonine-protein kinase</keyword>
<feature type="compositionally biased region" description="Low complexity" evidence="9">
    <location>
        <begin position="449"/>
        <end position="465"/>
    </location>
</feature>
<feature type="compositionally biased region" description="Basic and acidic residues" evidence="9">
    <location>
        <begin position="628"/>
        <end position="637"/>
    </location>
</feature>
<dbReference type="EC" id="2.7.11.1" evidence="1"/>
<dbReference type="EMBL" id="FR823385">
    <property type="protein sequence ID" value="CBZ51067.1"/>
    <property type="molecule type" value="Genomic_DNA"/>
</dbReference>
<feature type="compositionally biased region" description="Low complexity" evidence="9">
    <location>
        <begin position="1291"/>
        <end position="1301"/>
    </location>
</feature>
<evidence type="ECO:0000256" key="4">
    <source>
        <dbReference type="ARBA" id="ARBA00022741"/>
    </source>
</evidence>
<feature type="non-terminal residue" evidence="11">
    <location>
        <position position="1"/>
    </location>
</feature>
<evidence type="ECO:0000256" key="6">
    <source>
        <dbReference type="ARBA" id="ARBA00022840"/>
    </source>
</evidence>
<dbReference type="SUPFAM" id="SSF56112">
    <property type="entry name" value="Protein kinase-like (PK-like)"/>
    <property type="match status" value="1"/>
</dbReference>
<sequence>FVPGATQPWFPVPGSASFRSCSEPARSSGFVANSSQPSTLWRLRRDCGSIVDRCKLARGTPVAAACPETTCLSHPAASSEGLSHASSSFQLSQRTYSPEAVSRESQFCAASPRAQELLQSAVSASPHFAEDRAFPSSPDRRAELSPHCVPCAVEARLGGVVLPATKARTEEPPLNVSVDTNASNDVFGEGHVPGCSLPQSQRGSDGSKNSHGSGPQGTGTPMLSPLSEHSPEDTVPVCTGGHNGGVVPLSLTSFAEPGAAWVTAVRRQHAAASGAAAASGKSRNSKTQPGGGSVPSLYLEPPYSSSTPPPPIPNRTSRHIASFGTGYLSSSPTVERPSSPISFGVDRSPPCANMGNRTSSCSPYLRHPGEELSTDVTRSHTGNDFQALIAPGSRDAFSSQAAFTRFPDETARESLPGTLVSSNTAGTTQIISELHATSGHASPRTPALSKSGCSSSRTSPSRSSSVDPTRGSASFLTGEPSTSRGARMRPVSPHRPATSLRLPSPLFTCKGRSQSPRCLTQTPSGEHDKEDCTPQKSVDSLWESQDGTRRSATQIRSRALSPAYQLAASPLLGSTTPIPSGVTTDVAPAMLTERAPVQINANEQSGLLTTWEEAQGHPAPRLATPQSRHSETCDRHALPSPRGAQGRPASLHVSQTEGELGRATEAKNMTSYCSNSSAAQTLSAGSFASLAAAAAATSADAAVEWGGVSSAPQGSTCVLSSISSRDPGHAGDIDGRSHGLTSGGSSCGFISFDGLTVDLPTSRAPGSAPPDFPACEPDAGATPHATCEASETQGTAYQTCLSSCLDQGLPLGAATALSSRGSGRSALSHALSRRDGIGDSAFPPESDGLPSQAFSVCGASTLGSNGHRSPAVTSRGSVSPAKSVAGTGRAASTPRMSPRCRAPRCLSTPCSRSASRGTGRVRSPLSPRPEPIPDPSPSSHPALSDPGYSGQQETAQGVTSTRPSAAAHNAEGRSPTTFSPGGRSPMRRASVHTPAREQSLTPLEAPVELGHDLQTQSPKKVGASSPFVFRLDTPALSSVSSSATGRVSVASPARRLPRGGDRSSRNLGGASPSPLVTTGGSAGSSPRRPRASSPTFFSNRSGGSASPASSFAATARSAASGSPFARLGASRLGTPKMGTGYASLGASPAAPVGAWTPFRANLFSPGSAVQPTPVPYSPIDAISPFNGSCAAQLKSPRSANAVLGGRRSQSPSASAIGPSPSRPSPSKGDSVGFPMRTGAPGHLPLLAPLFGAHSPSPPSAGGAASRGSRDPGRHLGSSPQRPSSPFVQRGSPFFPSPSASPHNGDSPLIQRHGDMAPSCRTDRIGAEEANLSPSSGRDAKHPSRGNISPTTAAEAVAAAAAAAATLHSAEAVNAADEAHKTGDLAASSAALQVPGTASGVVGNQHNVFHDISAVPFRPHHASHTGKAFSPPSPSTPEKGAVDLRASTASVHTPLATSQSGEAPPPDVLPSLSPVAAAAASALPPETSALVLGHVFPNQITPNVRSDMALSRSSPFLTPRAAAAAARIRAEAAAAAAMAAAERAAAAARSSVSPRAVDASRRAADAAAHAVAAARRCASTSPRIAAASERAAAAIAAAAAASAAAAGSAKDLAEARRRAVPVAAAAAAVAAARQRAASTAAAAFPALNESVTRRESLSPAAGAKHIHMRAGAAATKAHEARMWKGRLPSGRAVFIKKIPAAVWEQQWRLTQRYKGFFLTDGENFVGEAAFSAFLTDFGPPCAAPLLAVLHEDGNGLEGIHGSHGESEVPEPASSTSRVVLVNQGFGQGDLLDFFDNADPEVFTPASKRSLQYSVTQILVALHSAGIAHLDLTPENILVHAYTEALPSSITPQAGFGLSARGSCGSSTTPSAKLSGGSARRVQLKVCDLAKAAPLFNHSPFRLPPCILKAHFGDCGPENSVASSAAQPFLSCEPTVAKGPYMPPECWRIVYILRALGITAPFAQIGEPLLTTGRPPPPLYLKDPPQPGAPLLGPLREPIDLSVGVDAAELFFDVRKADIYMLGVLMFWIWAEGAIWTCSDPRQDTQYNDLLQCGLEFSIFTDCDGWPPELRHLLKGALDPDPTRRVTLAEILQHPWWTCSLSATGLESAPIS</sequence>
<dbReference type="OrthoDB" id="4062651at2759"/>
<evidence type="ECO:0000313" key="11">
    <source>
        <dbReference type="EMBL" id="CBZ51067.1"/>
    </source>
</evidence>
<feature type="compositionally biased region" description="Polar residues" evidence="9">
    <location>
        <begin position="949"/>
        <end position="963"/>
    </location>
</feature>
<feature type="compositionally biased region" description="Polar residues" evidence="9">
    <location>
        <begin position="471"/>
        <end position="484"/>
    </location>
</feature>
<dbReference type="Gene3D" id="1.10.510.10">
    <property type="entry name" value="Transferase(Phosphotransferase) domain 1"/>
    <property type="match status" value="1"/>
</dbReference>
<evidence type="ECO:0000256" key="2">
    <source>
        <dbReference type="ARBA" id="ARBA00022527"/>
    </source>
</evidence>
<evidence type="ECO:0000259" key="10">
    <source>
        <dbReference type="PROSITE" id="PS50011"/>
    </source>
</evidence>
<keyword evidence="6" id="KW-0067">ATP-binding</keyword>
<dbReference type="SMART" id="SM00220">
    <property type="entry name" value="S_TKc"/>
    <property type="match status" value="1"/>
</dbReference>
<evidence type="ECO:0000256" key="5">
    <source>
        <dbReference type="ARBA" id="ARBA00022777"/>
    </source>
</evidence>
<feature type="region of interest" description="Disordered" evidence="9">
    <location>
        <begin position="617"/>
        <end position="661"/>
    </location>
</feature>
<feature type="compositionally biased region" description="Polar residues" evidence="9">
    <location>
        <begin position="1277"/>
        <end position="1286"/>
    </location>
</feature>
<feature type="region of interest" description="Disordered" evidence="9">
    <location>
        <begin position="172"/>
        <end position="241"/>
    </location>
</feature>
<feature type="compositionally biased region" description="Polar residues" evidence="9">
    <location>
        <begin position="534"/>
        <end position="550"/>
    </location>
</feature>
<organism evidence="11 12">
    <name type="scientific">Neospora caninum (strain Liverpool)</name>
    <dbReference type="NCBI Taxonomy" id="572307"/>
    <lineage>
        <taxon>Eukaryota</taxon>
        <taxon>Sar</taxon>
        <taxon>Alveolata</taxon>
        <taxon>Apicomplexa</taxon>
        <taxon>Conoidasida</taxon>
        <taxon>Coccidia</taxon>
        <taxon>Eucoccidiorida</taxon>
        <taxon>Eimeriorina</taxon>
        <taxon>Sarcocystidae</taxon>
        <taxon>Neospora</taxon>
    </lineage>
</organism>
<dbReference type="Proteomes" id="UP000007494">
    <property type="component" value="Chromosome IX"/>
</dbReference>
<feature type="region of interest" description="Disordered" evidence="9">
    <location>
        <begin position="1038"/>
        <end position="1109"/>
    </location>
</feature>
<feature type="compositionally biased region" description="Low complexity" evidence="9">
    <location>
        <begin position="1238"/>
        <end position="1266"/>
    </location>
</feature>
<feature type="compositionally biased region" description="Low complexity" evidence="9">
    <location>
        <begin position="1038"/>
        <end position="1051"/>
    </location>
</feature>
<dbReference type="InterPro" id="IPR011009">
    <property type="entry name" value="Kinase-like_dom_sf"/>
</dbReference>
<keyword evidence="12" id="KW-1185">Reference proteome</keyword>
<gene>
    <name evidence="11" type="ORF">NCLIV_041420</name>
</gene>
<protein>
    <recommendedName>
        <fullName evidence="1">non-specific serine/threonine protein kinase</fullName>
        <ecNumber evidence="1">2.7.11.1</ecNumber>
    </recommendedName>
</protein>
<dbReference type="GO" id="GO:0004674">
    <property type="term" value="F:protein serine/threonine kinase activity"/>
    <property type="evidence" value="ECO:0007669"/>
    <property type="project" value="UniProtKB-KW"/>
</dbReference>
<feature type="region of interest" description="Disordered" evidence="9">
    <location>
        <begin position="860"/>
        <end position="1011"/>
    </location>
</feature>
<dbReference type="PANTHER" id="PTHR24343">
    <property type="entry name" value="SERINE/THREONINE KINASE"/>
    <property type="match status" value="1"/>
</dbReference>
<dbReference type="GO" id="GO:0005524">
    <property type="term" value="F:ATP binding"/>
    <property type="evidence" value="ECO:0007669"/>
    <property type="project" value="UniProtKB-KW"/>
</dbReference>
<comment type="catalytic activity">
    <reaction evidence="7">
        <text>L-threonyl-[protein] + ATP = O-phospho-L-threonyl-[protein] + ADP + H(+)</text>
        <dbReference type="Rhea" id="RHEA:46608"/>
        <dbReference type="Rhea" id="RHEA-COMP:11060"/>
        <dbReference type="Rhea" id="RHEA-COMP:11605"/>
        <dbReference type="ChEBI" id="CHEBI:15378"/>
        <dbReference type="ChEBI" id="CHEBI:30013"/>
        <dbReference type="ChEBI" id="CHEBI:30616"/>
        <dbReference type="ChEBI" id="CHEBI:61977"/>
        <dbReference type="ChEBI" id="CHEBI:456216"/>
        <dbReference type="EC" id="2.7.11.1"/>
    </reaction>
</comment>
<feature type="domain" description="Protein kinase" evidence="10">
    <location>
        <begin position="1667"/>
        <end position="2095"/>
    </location>
</feature>
<feature type="region of interest" description="Disordered" evidence="9">
    <location>
        <begin position="1418"/>
        <end position="1443"/>
    </location>
</feature>
<keyword evidence="5 11" id="KW-0418">Kinase</keyword>
<feature type="compositionally biased region" description="Low complexity" evidence="9">
    <location>
        <begin position="294"/>
        <end position="306"/>
    </location>
</feature>
<dbReference type="OMA" id="PECWRIV"/>
<feature type="compositionally biased region" description="Polar residues" evidence="9">
    <location>
        <begin position="197"/>
        <end position="221"/>
    </location>
</feature>
<dbReference type="RefSeq" id="XP_003881100.1">
    <property type="nucleotide sequence ID" value="XM_003881051.1"/>
</dbReference>
<feature type="compositionally biased region" description="Polar residues" evidence="9">
    <location>
        <begin position="861"/>
        <end position="877"/>
    </location>
</feature>
<dbReference type="InterPro" id="IPR000719">
    <property type="entry name" value="Prot_kinase_dom"/>
</dbReference>
<evidence type="ECO:0000256" key="7">
    <source>
        <dbReference type="ARBA" id="ARBA00047899"/>
    </source>
</evidence>
<feature type="region of interest" description="Disordered" evidence="9">
    <location>
        <begin position="274"/>
        <end position="317"/>
    </location>
</feature>
<dbReference type="PROSITE" id="PS50011">
    <property type="entry name" value="PROTEIN_KINASE_DOM"/>
    <property type="match status" value="1"/>
</dbReference>
<evidence type="ECO:0000313" key="12">
    <source>
        <dbReference type="Proteomes" id="UP000007494"/>
    </source>
</evidence>